<comment type="caution">
    <text evidence="1">The sequence shown here is derived from an EMBL/GenBank/DDBJ whole genome shotgun (WGS) entry which is preliminary data.</text>
</comment>
<evidence type="ECO:0000313" key="1">
    <source>
        <dbReference type="EMBL" id="KAF6153977.1"/>
    </source>
</evidence>
<organism evidence="1 2">
    <name type="scientific">Kingdonia uniflora</name>
    <dbReference type="NCBI Taxonomy" id="39325"/>
    <lineage>
        <taxon>Eukaryota</taxon>
        <taxon>Viridiplantae</taxon>
        <taxon>Streptophyta</taxon>
        <taxon>Embryophyta</taxon>
        <taxon>Tracheophyta</taxon>
        <taxon>Spermatophyta</taxon>
        <taxon>Magnoliopsida</taxon>
        <taxon>Ranunculales</taxon>
        <taxon>Circaeasteraceae</taxon>
        <taxon>Kingdonia</taxon>
    </lineage>
</organism>
<dbReference type="EMBL" id="JACGCM010001546">
    <property type="protein sequence ID" value="KAF6153977.1"/>
    <property type="molecule type" value="Genomic_DNA"/>
</dbReference>
<reference evidence="1 2" key="1">
    <citation type="journal article" date="2020" name="IScience">
        <title>Genome Sequencing of the Endangered Kingdonia uniflora (Circaeasteraceae, Ranunculales) Reveals Potential Mechanisms of Evolutionary Specialization.</title>
        <authorList>
            <person name="Sun Y."/>
            <person name="Deng T."/>
            <person name="Zhang A."/>
            <person name="Moore M.J."/>
            <person name="Landis J.B."/>
            <person name="Lin N."/>
            <person name="Zhang H."/>
            <person name="Zhang X."/>
            <person name="Huang J."/>
            <person name="Zhang X."/>
            <person name="Sun H."/>
            <person name="Wang H."/>
        </authorList>
    </citation>
    <scope>NUCLEOTIDE SEQUENCE [LARGE SCALE GENOMIC DNA]</scope>
    <source>
        <strain evidence="1">TB1705</strain>
        <tissue evidence="1">Leaf</tissue>
    </source>
</reference>
<feature type="non-terminal residue" evidence="1">
    <location>
        <position position="78"/>
    </location>
</feature>
<name>A0A7J7MGI6_9MAGN</name>
<dbReference type="AlphaFoldDB" id="A0A7J7MGI6"/>
<accession>A0A7J7MGI6</accession>
<dbReference type="Proteomes" id="UP000541444">
    <property type="component" value="Unassembled WGS sequence"/>
</dbReference>
<evidence type="ECO:0000313" key="2">
    <source>
        <dbReference type="Proteomes" id="UP000541444"/>
    </source>
</evidence>
<keyword evidence="2" id="KW-1185">Reference proteome</keyword>
<protein>
    <submittedName>
        <fullName evidence="1">Uncharacterized protein</fullName>
    </submittedName>
</protein>
<dbReference type="OrthoDB" id="1932741at2759"/>
<proteinExistence type="predicted"/>
<sequence>MSIPKPKNVMFHFCNMWTRHDSFLQVVAENWNQPLEGDPLFQISSKRLKSRFKEWNTSVFGHNKRHIQELSTRVEALQ</sequence>
<gene>
    <name evidence="1" type="ORF">GIB67_037681</name>
</gene>